<feature type="region of interest" description="Disordered" evidence="1">
    <location>
        <begin position="1"/>
        <end position="64"/>
    </location>
</feature>
<protein>
    <submittedName>
        <fullName evidence="2">Uncharacterized protein</fullName>
    </submittedName>
</protein>
<accession>A0A6J5MFP4</accession>
<evidence type="ECO:0000313" key="2">
    <source>
        <dbReference type="EMBL" id="CAB4143940.1"/>
    </source>
</evidence>
<evidence type="ECO:0000256" key="1">
    <source>
        <dbReference type="SAM" id="MobiDB-lite"/>
    </source>
</evidence>
<reference evidence="2" key="1">
    <citation type="submission" date="2020-04" db="EMBL/GenBank/DDBJ databases">
        <authorList>
            <person name="Chiriac C."/>
            <person name="Salcher M."/>
            <person name="Ghai R."/>
            <person name="Kavagutti S V."/>
        </authorList>
    </citation>
    <scope>NUCLEOTIDE SEQUENCE</scope>
</reference>
<sequence length="327" mass="37077">MTLPAQLLKQVEEGNRLHSELQPQMQPQPDPTDKGVLPLPDVPVSTEDPAPQLAPQPEAHDDSPWETRYKVLQGKYNKEVPRLTRDLGEMREQLGLMTNQMRELTAAPKTYDFDPASIAAEVPIHQEEVDEYGEELLDLIGRRALQAVLPEIRRIEARIEDIARNLVGVNSSVEVNHHEKFLQRLDTEHKAWRKLNTDEGFLDWLEELDPFTGVARKHLLEDAVKNKDAERALMFFRAFEGDGRKPAAPQNTRKQQETAMERMAAPGQGRTASATAAPQEPEVWTRSDIGRFYVDVRKGLFKGREAEKDQIERSIIAAASQNRVVQA</sequence>
<proteinExistence type="predicted"/>
<name>A0A6J5MFP4_9CAUD</name>
<gene>
    <name evidence="2" type="ORF">UFOVP470_4</name>
</gene>
<dbReference type="EMBL" id="LR796429">
    <property type="protein sequence ID" value="CAB4143940.1"/>
    <property type="molecule type" value="Genomic_DNA"/>
</dbReference>
<organism evidence="2">
    <name type="scientific">uncultured Caudovirales phage</name>
    <dbReference type="NCBI Taxonomy" id="2100421"/>
    <lineage>
        <taxon>Viruses</taxon>
        <taxon>Duplodnaviria</taxon>
        <taxon>Heunggongvirae</taxon>
        <taxon>Uroviricota</taxon>
        <taxon>Caudoviricetes</taxon>
        <taxon>Peduoviridae</taxon>
        <taxon>Maltschvirus</taxon>
        <taxon>Maltschvirus maltsch</taxon>
    </lineage>
</organism>
<feature type="compositionally biased region" description="Basic and acidic residues" evidence="1">
    <location>
        <begin position="10"/>
        <end position="19"/>
    </location>
</feature>
<feature type="region of interest" description="Disordered" evidence="1">
    <location>
        <begin position="244"/>
        <end position="281"/>
    </location>
</feature>